<feature type="transmembrane region" description="Helical" evidence="1">
    <location>
        <begin position="12"/>
        <end position="35"/>
    </location>
</feature>
<keyword evidence="1" id="KW-0812">Transmembrane</keyword>
<keyword evidence="3" id="KW-1185">Reference proteome</keyword>
<dbReference type="RefSeq" id="WP_036943582.1">
    <property type="nucleotide sequence ID" value="NZ_JQKC01000022.1"/>
</dbReference>
<protein>
    <submittedName>
        <fullName evidence="2">Uncharacterized protein</fullName>
    </submittedName>
</protein>
<evidence type="ECO:0000313" key="3">
    <source>
        <dbReference type="Proteomes" id="UP000036923"/>
    </source>
</evidence>
<accession>A0A0L6JWW9</accession>
<dbReference type="STRING" id="398512.Bccel_5214"/>
<dbReference type="EMBL" id="LGTC01000001">
    <property type="protein sequence ID" value="KNY29937.1"/>
    <property type="molecule type" value="Genomic_DNA"/>
</dbReference>
<dbReference type="Proteomes" id="UP000036923">
    <property type="component" value="Unassembled WGS sequence"/>
</dbReference>
<reference evidence="3" key="1">
    <citation type="submission" date="2015-07" db="EMBL/GenBank/DDBJ databases">
        <title>Near-Complete Genome Sequence of the Cellulolytic Bacterium Bacteroides (Pseudobacteroides) cellulosolvens ATCC 35603.</title>
        <authorList>
            <person name="Dassa B."/>
            <person name="Utturkar S.M."/>
            <person name="Klingeman D.M."/>
            <person name="Hurt R.A."/>
            <person name="Keller M."/>
            <person name="Xu J."/>
            <person name="Reddy Y.H.K."/>
            <person name="Borovok I."/>
            <person name="Grinberg I.R."/>
            <person name="Lamed R."/>
            <person name="Zhivin O."/>
            <person name="Bayer E.A."/>
            <person name="Brown S.D."/>
        </authorList>
    </citation>
    <scope>NUCLEOTIDE SEQUENCE [LARGE SCALE GENOMIC DNA]</scope>
    <source>
        <strain evidence="3">DSM 2933</strain>
    </source>
</reference>
<gene>
    <name evidence="2" type="ORF">Bccel_5214</name>
</gene>
<sequence>MNSKIGLGTLSIPAFFIGILFSIKIGRTFCLGTILLDAIGISRSSVLYNKLFLSLIFFIVGFILGLVFKKDEGASFGKNMCMIFGSAVIIFLVAAYGFHVDLLYPFYKFPA</sequence>
<keyword evidence="1" id="KW-0472">Membrane</keyword>
<keyword evidence="1" id="KW-1133">Transmembrane helix</keyword>
<dbReference type="AlphaFoldDB" id="A0A0L6JWW9"/>
<comment type="caution">
    <text evidence="2">The sequence shown here is derived from an EMBL/GenBank/DDBJ whole genome shotgun (WGS) entry which is preliminary data.</text>
</comment>
<feature type="transmembrane region" description="Helical" evidence="1">
    <location>
        <begin position="80"/>
        <end position="99"/>
    </location>
</feature>
<evidence type="ECO:0000256" key="1">
    <source>
        <dbReference type="SAM" id="Phobius"/>
    </source>
</evidence>
<organism evidence="2 3">
    <name type="scientific">Pseudobacteroides cellulosolvens ATCC 35603 = DSM 2933</name>
    <dbReference type="NCBI Taxonomy" id="398512"/>
    <lineage>
        <taxon>Bacteria</taxon>
        <taxon>Bacillati</taxon>
        <taxon>Bacillota</taxon>
        <taxon>Clostridia</taxon>
        <taxon>Eubacteriales</taxon>
        <taxon>Oscillospiraceae</taxon>
        <taxon>Pseudobacteroides</taxon>
    </lineage>
</organism>
<name>A0A0L6JWW9_9FIRM</name>
<proteinExistence type="predicted"/>
<evidence type="ECO:0000313" key="2">
    <source>
        <dbReference type="EMBL" id="KNY29937.1"/>
    </source>
</evidence>
<feature type="transmembrane region" description="Helical" evidence="1">
    <location>
        <begin position="47"/>
        <end position="68"/>
    </location>
</feature>